<dbReference type="Proteomes" id="UP001144471">
    <property type="component" value="Unassembled WGS sequence"/>
</dbReference>
<dbReference type="GO" id="GO:0043190">
    <property type="term" value="C:ATP-binding cassette (ABC) transporter complex"/>
    <property type="evidence" value="ECO:0007669"/>
    <property type="project" value="InterPro"/>
</dbReference>
<evidence type="ECO:0000256" key="2">
    <source>
        <dbReference type="ARBA" id="ARBA00022448"/>
    </source>
</evidence>
<dbReference type="Gene3D" id="3.10.105.10">
    <property type="entry name" value="Dipeptide-binding Protein, Domain 3"/>
    <property type="match status" value="1"/>
</dbReference>
<dbReference type="SUPFAM" id="SSF53850">
    <property type="entry name" value="Periplasmic binding protein-like II"/>
    <property type="match status" value="1"/>
</dbReference>
<dbReference type="InterPro" id="IPR000914">
    <property type="entry name" value="SBP_5_dom"/>
</dbReference>
<gene>
    <name evidence="6" type="ORF">PM10SUCC1_17430</name>
</gene>
<comment type="caution">
    <text evidence="6">The sequence shown here is derived from an EMBL/GenBank/DDBJ whole genome shotgun (WGS) entry which is preliminary data.</text>
</comment>
<evidence type="ECO:0000256" key="1">
    <source>
        <dbReference type="ARBA" id="ARBA00005695"/>
    </source>
</evidence>
<evidence type="ECO:0000256" key="4">
    <source>
        <dbReference type="SAM" id="SignalP"/>
    </source>
</evidence>
<dbReference type="Gene3D" id="3.40.190.10">
    <property type="entry name" value="Periplasmic binding protein-like II"/>
    <property type="match status" value="1"/>
</dbReference>
<dbReference type="GO" id="GO:0015833">
    <property type="term" value="P:peptide transport"/>
    <property type="evidence" value="ECO:0007669"/>
    <property type="project" value="TreeGrafter"/>
</dbReference>
<dbReference type="Pfam" id="PF00496">
    <property type="entry name" value="SBP_bac_5"/>
    <property type="match status" value="1"/>
</dbReference>
<dbReference type="InterPro" id="IPR039424">
    <property type="entry name" value="SBP_5"/>
</dbReference>
<sequence length="505" mass="56138">MKKKALILGASLLALTACGGSGETTTKSTERDTLVAAQSAELRTLDPHQATDVYSRRLLANIFDRLIEKNEEMELVPGLAESWKYLSDTSVEFKLREGVLFQNGSELTSEDVKYTLELAKKSPMVGMLYEAIDEVEVVDKYTLIVKTAEPFGPLLHHLSHITASIMNKEYNESTEEYNIKPMGTGPYMMERWVAGDRVILKSHKDYFRGEAPIENVIVRNIPEENSRVIGLETGEVHLSQDILSISRMSILNDPGLELQEMSALGISYMGFNVQRGVLQDKRVRQAIAYAINRDEIIDTILMGSVEKANGLFGPGVFGYSEEAETIGYDLEKAKFLLAEAGYPNGGIDLLVTTSGSETNTQIMTIVQAQLKEIGINLNLQQLEWGAFLNSTANGETDLFYMGWSNSSADGDYGMSALLHGDLMGASGNRSFYKNERLDELLGMGRRELDEDLRRSYYAEAMDIVNDEVPIYPFSFALANAGYQGSVKGYEQSPLNNPNFFKLSFE</sequence>
<organism evidence="6 7">
    <name type="scientific">Propionigenium maris DSM 9537</name>
    <dbReference type="NCBI Taxonomy" id="1123000"/>
    <lineage>
        <taxon>Bacteria</taxon>
        <taxon>Fusobacteriati</taxon>
        <taxon>Fusobacteriota</taxon>
        <taxon>Fusobacteriia</taxon>
        <taxon>Fusobacteriales</taxon>
        <taxon>Fusobacteriaceae</taxon>
        <taxon>Propionigenium</taxon>
    </lineage>
</organism>
<dbReference type="PANTHER" id="PTHR30290:SF9">
    <property type="entry name" value="OLIGOPEPTIDE-BINDING PROTEIN APPA"/>
    <property type="match status" value="1"/>
</dbReference>
<dbReference type="GO" id="GO:1904680">
    <property type="term" value="F:peptide transmembrane transporter activity"/>
    <property type="evidence" value="ECO:0007669"/>
    <property type="project" value="TreeGrafter"/>
</dbReference>
<reference evidence="6" key="1">
    <citation type="submission" date="2022-12" db="EMBL/GenBank/DDBJ databases">
        <title>Reference genome sequencing for broad-spectrum identification of bacterial and archaeal isolates by mass spectrometry.</title>
        <authorList>
            <person name="Sekiguchi Y."/>
            <person name="Tourlousse D.M."/>
        </authorList>
    </citation>
    <scope>NUCLEOTIDE SEQUENCE</scope>
    <source>
        <strain evidence="6">10succ1</strain>
    </source>
</reference>
<evidence type="ECO:0000313" key="6">
    <source>
        <dbReference type="EMBL" id="GLI56229.1"/>
    </source>
</evidence>
<proteinExistence type="inferred from homology"/>
<dbReference type="PIRSF" id="PIRSF002741">
    <property type="entry name" value="MppA"/>
    <property type="match status" value="1"/>
</dbReference>
<protein>
    <submittedName>
        <fullName evidence="6">Diguanylate phosphodiesterase</fullName>
    </submittedName>
</protein>
<evidence type="ECO:0000256" key="3">
    <source>
        <dbReference type="ARBA" id="ARBA00022729"/>
    </source>
</evidence>
<dbReference type="GO" id="GO:0042597">
    <property type="term" value="C:periplasmic space"/>
    <property type="evidence" value="ECO:0007669"/>
    <property type="project" value="UniProtKB-ARBA"/>
</dbReference>
<feature type="chain" id="PRO_5040774247" evidence="4">
    <location>
        <begin position="20"/>
        <end position="505"/>
    </location>
</feature>
<evidence type="ECO:0000259" key="5">
    <source>
        <dbReference type="Pfam" id="PF00496"/>
    </source>
</evidence>
<dbReference type="InterPro" id="IPR030678">
    <property type="entry name" value="Peptide/Ni-bd"/>
</dbReference>
<feature type="signal peptide" evidence="4">
    <location>
        <begin position="1"/>
        <end position="19"/>
    </location>
</feature>
<keyword evidence="2" id="KW-0813">Transport</keyword>
<dbReference type="Gene3D" id="3.90.76.10">
    <property type="entry name" value="Dipeptide-binding Protein, Domain 1"/>
    <property type="match status" value="1"/>
</dbReference>
<dbReference type="AlphaFoldDB" id="A0A9W6GJC1"/>
<keyword evidence="7" id="KW-1185">Reference proteome</keyword>
<dbReference type="PROSITE" id="PS51257">
    <property type="entry name" value="PROKAR_LIPOPROTEIN"/>
    <property type="match status" value="1"/>
</dbReference>
<dbReference type="PANTHER" id="PTHR30290">
    <property type="entry name" value="PERIPLASMIC BINDING COMPONENT OF ABC TRANSPORTER"/>
    <property type="match status" value="1"/>
</dbReference>
<feature type="domain" description="Solute-binding protein family 5" evidence="5">
    <location>
        <begin position="74"/>
        <end position="420"/>
    </location>
</feature>
<keyword evidence="3 4" id="KW-0732">Signal</keyword>
<dbReference type="RefSeq" id="WP_281835233.1">
    <property type="nucleotide sequence ID" value="NZ_BSDY01000007.1"/>
</dbReference>
<comment type="similarity">
    <text evidence="1">Belongs to the bacterial solute-binding protein 5 family.</text>
</comment>
<accession>A0A9W6GJC1</accession>
<dbReference type="EMBL" id="BSDY01000007">
    <property type="protein sequence ID" value="GLI56229.1"/>
    <property type="molecule type" value="Genomic_DNA"/>
</dbReference>
<evidence type="ECO:0000313" key="7">
    <source>
        <dbReference type="Proteomes" id="UP001144471"/>
    </source>
</evidence>
<name>A0A9W6GJC1_9FUSO</name>